<dbReference type="Pfam" id="PF01522">
    <property type="entry name" value="Polysacc_deac_1"/>
    <property type="match status" value="1"/>
</dbReference>
<dbReference type="PROSITE" id="PS51677">
    <property type="entry name" value="NODB"/>
    <property type="match status" value="1"/>
</dbReference>
<evidence type="ECO:0000313" key="4">
    <source>
        <dbReference type="EMBL" id="CAB4928733.1"/>
    </source>
</evidence>
<reference evidence="3" key="1">
    <citation type="submission" date="2020-05" db="EMBL/GenBank/DDBJ databases">
        <authorList>
            <person name="Chiriac C."/>
            <person name="Salcher M."/>
            <person name="Ghai R."/>
            <person name="Kavagutti S V."/>
        </authorList>
    </citation>
    <scope>NUCLEOTIDE SEQUENCE</scope>
</reference>
<dbReference type="InterPro" id="IPR050248">
    <property type="entry name" value="Polysacc_deacetylase_ArnD"/>
</dbReference>
<dbReference type="PROSITE" id="PS51257">
    <property type="entry name" value="PROKAR_LIPOPROTEIN"/>
    <property type="match status" value="1"/>
</dbReference>
<feature type="region of interest" description="Disordered" evidence="1">
    <location>
        <begin position="38"/>
        <end position="75"/>
    </location>
</feature>
<organism evidence="3">
    <name type="scientific">freshwater metagenome</name>
    <dbReference type="NCBI Taxonomy" id="449393"/>
    <lineage>
        <taxon>unclassified sequences</taxon>
        <taxon>metagenomes</taxon>
        <taxon>ecological metagenomes</taxon>
    </lineage>
</organism>
<evidence type="ECO:0000259" key="2">
    <source>
        <dbReference type="PROSITE" id="PS51677"/>
    </source>
</evidence>
<dbReference type="EMBL" id="CAEZUO010000035">
    <property type="protein sequence ID" value="CAB4605026.1"/>
    <property type="molecule type" value="Genomic_DNA"/>
</dbReference>
<dbReference type="InterPro" id="IPR011330">
    <property type="entry name" value="Glyco_hydro/deAcase_b/a-brl"/>
</dbReference>
<gene>
    <name evidence="3" type="ORF">UFOPK1827_00903</name>
    <name evidence="4" type="ORF">UFOPK3708_00711</name>
</gene>
<dbReference type="InterPro" id="IPR002509">
    <property type="entry name" value="NODB_dom"/>
</dbReference>
<dbReference type="Gene3D" id="3.20.20.370">
    <property type="entry name" value="Glycoside hydrolase/deacetylase"/>
    <property type="match status" value="1"/>
</dbReference>
<feature type="compositionally biased region" description="Low complexity" evidence="1">
    <location>
        <begin position="51"/>
        <end position="74"/>
    </location>
</feature>
<dbReference type="PANTHER" id="PTHR10587:SF134">
    <property type="entry name" value="SECRETED PROTEIN"/>
    <property type="match status" value="1"/>
</dbReference>
<accession>A0A6J6GVG0</accession>
<dbReference type="PANTHER" id="PTHR10587">
    <property type="entry name" value="GLYCOSYL TRANSFERASE-RELATED"/>
    <property type="match status" value="1"/>
</dbReference>
<dbReference type="AlphaFoldDB" id="A0A6J6GVG0"/>
<dbReference type="SUPFAM" id="SSF88713">
    <property type="entry name" value="Glycoside hydrolase/deacetylase"/>
    <property type="match status" value="1"/>
</dbReference>
<name>A0A6J6GVG0_9ZZZZ</name>
<feature type="domain" description="NodB homology" evidence="2">
    <location>
        <begin position="102"/>
        <end position="283"/>
    </location>
</feature>
<proteinExistence type="predicted"/>
<dbReference type="CDD" id="cd10917">
    <property type="entry name" value="CE4_NodB_like_6s_7s"/>
    <property type="match status" value="1"/>
</dbReference>
<evidence type="ECO:0000313" key="3">
    <source>
        <dbReference type="EMBL" id="CAB4605026.1"/>
    </source>
</evidence>
<dbReference type="EMBL" id="CAFBNA010000031">
    <property type="protein sequence ID" value="CAB4928733.1"/>
    <property type="molecule type" value="Genomic_DNA"/>
</dbReference>
<protein>
    <submittedName>
        <fullName evidence="3">Unannotated protein</fullName>
    </submittedName>
</protein>
<dbReference type="GO" id="GO:0005975">
    <property type="term" value="P:carbohydrate metabolic process"/>
    <property type="evidence" value="ECO:0007669"/>
    <property type="project" value="InterPro"/>
</dbReference>
<sequence length="283" mass="29845">MTNWRPASRAQSAKTALAGIGALLVAGLLVAACGPRSIDDTRGAQSPNQNTSTTVAETTTLPPTTLAPTTTTTTKAWPKGPVLTIPAAGAVPVISTIATADPVVFLTIDDGAVRDPRVPELLAQFKVPATLFVNEGPYLADPDYFLRVIAAGGSINSHTRSHKRLTSLSAAAQRSEICGMRDIIGQHVFVAGHLFRAPYGLSNGATQTAAGSCGINAVLFWHAALNDGRVQYQQGNQLQPGDIVLTHFRDDLYDNIRALLWQCAIQGLTVAPIEDYLPLPGDG</sequence>
<dbReference type="GO" id="GO:0016810">
    <property type="term" value="F:hydrolase activity, acting on carbon-nitrogen (but not peptide) bonds"/>
    <property type="evidence" value="ECO:0007669"/>
    <property type="project" value="InterPro"/>
</dbReference>
<evidence type="ECO:0000256" key="1">
    <source>
        <dbReference type="SAM" id="MobiDB-lite"/>
    </source>
</evidence>